<dbReference type="Proteomes" id="UP001226434">
    <property type="component" value="Unassembled WGS sequence"/>
</dbReference>
<accession>A0ABT6RB35</accession>
<proteinExistence type="predicted"/>
<protein>
    <submittedName>
        <fullName evidence="1">Uncharacterized protein</fullName>
    </submittedName>
</protein>
<evidence type="ECO:0000313" key="2">
    <source>
        <dbReference type="Proteomes" id="UP001226434"/>
    </source>
</evidence>
<reference evidence="1 2" key="1">
    <citation type="submission" date="2023-05" db="EMBL/GenBank/DDBJ databases">
        <title>Genome sequence of Pinibacter sp. MAH-24.</title>
        <authorList>
            <person name="Huq M.A."/>
        </authorList>
    </citation>
    <scope>NUCLEOTIDE SEQUENCE [LARGE SCALE GENOMIC DNA]</scope>
    <source>
        <strain evidence="1 2">MAH-24</strain>
    </source>
</reference>
<name>A0ABT6RB35_9BACT</name>
<keyword evidence="2" id="KW-1185">Reference proteome</keyword>
<dbReference type="EMBL" id="JASBRG010000005">
    <property type="protein sequence ID" value="MDI3319777.1"/>
    <property type="molecule type" value="Genomic_DNA"/>
</dbReference>
<evidence type="ECO:0000313" key="1">
    <source>
        <dbReference type="EMBL" id="MDI3319777.1"/>
    </source>
</evidence>
<sequence>MSIANTFPVFEADQVLTNKHLNDLFNYLDQQNRLTRCKLIGSGIVCGLEISHTNDTINITKGCGVTSQGYLILLCDHIGENGYKYCMSFTKPPFPADLEIISQCGDPNPGNVPFYARPDHAEEASNDILLLLTQTEYDALNDKTNAAALSQWANLSKYAVVLFLDADELKLKNCDTNDCNDKGSRMELDVKVLLVNKKLLAPGSNNGGDGKVTFSHLELRRYNVPVGNLNSSDDVLNAFVDIVTSDAILDTLAKDLNYCFITYGSLLSGVSNYSFGTGADFKKMLKLIQLSFPVYLQYFSDFIYDLIKAVYEFKYKAHYITSECCGDEMRFPFHLMLGDASANTGNAPSAYRQYFIYSPLFDEQGSGANELRSLLMRMILMHQNYLLKEKTIRRGLGQDIRITPSAYGRNFISERCIPYYYKTVHDSADVVAEDLYYYWSFDKTKNGNARWNLSYDPTPYNSSNVIANPLLYDIEWYNFFRIEGHIGKNINTALTDLISKKQRFNLPFDVIALSADYIGAFLSGDDPVCIIQDLESDYRIIIAEFICKLHDAFCNAGKNKFTPPVQVFEGGLFEDKVAAATEKKVAKKSAKKVAVEEADAVEPVAAAFERANIVIDHPFISSLVSEFQALAAYTKGDTLSRLCAPANGTVGKYYIDSVKANNGKYVNPAPNDANNSALFNFVDSVESMFQVLMTKDLPVLDTTAFKVLYSNFEMATTVLTDVMIAALKASSANDSSAITLRLEVLISNMQLILHTCIVEKLEALRNEYLRRVAQYRLAKNFNYYFKRHGGIEHKAGVPRAGTFILVYHEERRNRFVDVNSIFVNKELSNVLLTNFRELLQPDVDLDTQEAKAKLLAVTTLYKDPQLYLQFKNVMQEYLDNCNDLPPEKKNQISIIINRPPDNPTYQLTNGEVIADFYVPYMCCSDCLPVAYILPEAPAPDPLQVSQGDPVCDQEGKNYTVTLTVTDGTKPYSFTVNNTSSTNNQVTLPTGSADTVVTIKDSANQSVTATIKSHECQQPCNLPCKGMAENCKYYMWFAKPLDVLKDSIHHVTNAAKLTLTDENGADTVIDLKEIFVKIMNDVKITEHVYDDLLTKLFAEVNVKIKSAAPQFLENGKPMFSYDGNTVGNFQNQTINIERFICQNINLEINADITNVNYQRSARVRAIYDNKQVWITISSNDQQNFEFMVPKFGCVSLDKCAGKSVELCKDKLDIKELNMSREGDQLVFSTAPGSPTFDKYIWYFHFAKPFYSMQEKPGVIAQGSPVYVRVVGINSATGCYSIFEKTFNLNQ</sequence>
<organism evidence="1 2">
    <name type="scientific">Pinibacter soli</name>
    <dbReference type="NCBI Taxonomy" id="3044211"/>
    <lineage>
        <taxon>Bacteria</taxon>
        <taxon>Pseudomonadati</taxon>
        <taxon>Bacteroidota</taxon>
        <taxon>Chitinophagia</taxon>
        <taxon>Chitinophagales</taxon>
        <taxon>Chitinophagaceae</taxon>
        <taxon>Pinibacter</taxon>
    </lineage>
</organism>
<dbReference type="RefSeq" id="WP_282333879.1">
    <property type="nucleotide sequence ID" value="NZ_JASBRG010000005.1"/>
</dbReference>
<comment type="caution">
    <text evidence="1">The sequence shown here is derived from an EMBL/GenBank/DDBJ whole genome shotgun (WGS) entry which is preliminary data.</text>
</comment>
<gene>
    <name evidence="1" type="ORF">QJ048_08335</name>
</gene>